<reference evidence="2" key="1">
    <citation type="submission" date="2016-09" db="EMBL/GenBank/DDBJ databases">
        <authorList>
            <person name="Gulvik C.A."/>
        </authorList>
    </citation>
    <scope>NUCLEOTIDE SEQUENCE [LARGE SCALE GENOMIC DNA]</scope>
    <source>
        <strain evidence="2">LMG 8895</strain>
    </source>
</reference>
<keyword evidence="2" id="KW-1185">Reference proteome</keyword>
<dbReference type="Proteomes" id="UP000095094">
    <property type="component" value="Unassembled WGS sequence"/>
</dbReference>
<dbReference type="RefSeq" id="WP_069662559.1">
    <property type="nucleotide sequence ID" value="NZ_JBHUJJ010000002.1"/>
</dbReference>
<comment type="caution">
    <text evidence="1">The sequence shown here is derived from an EMBL/GenBank/DDBJ whole genome shotgun (WGS) entry which is preliminary data.</text>
</comment>
<gene>
    <name evidence="1" type="ORF">BCR25_16045</name>
</gene>
<dbReference type="EMBL" id="MIJY01000005">
    <property type="protein sequence ID" value="OEG18710.1"/>
    <property type="molecule type" value="Genomic_DNA"/>
</dbReference>
<evidence type="ECO:0000313" key="2">
    <source>
        <dbReference type="Proteomes" id="UP000095094"/>
    </source>
</evidence>
<dbReference type="AlphaFoldDB" id="A0A1E5H250"/>
<proteinExistence type="predicted"/>
<sequence>MTRTNERERVTIDDLNLEAYKGYLFVPNRFIQRELDTKRAYQRKSETSLYIVKSSILRRSDVYYKRSGAKQKIETFGIIYPSGRVQIVSYTRIIRSNRGIIVVI</sequence>
<accession>A0A1E5H250</accession>
<protein>
    <submittedName>
        <fullName evidence="1">Uncharacterized protein</fullName>
    </submittedName>
</protein>
<organism evidence="1 2">
    <name type="scientific">Enterococcus termitis</name>
    <dbReference type="NCBI Taxonomy" id="332950"/>
    <lineage>
        <taxon>Bacteria</taxon>
        <taxon>Bacillati</taxon>
        <taxon>Bacillota</taxon>
        <taxon>Bacilli</taxon>
        <taxon>Lactobacillales</taxon>
        <taxon>Enterococcaceae</taxon>
        <taxon>Enterococcus</taxon>
    </lineage>
</organism>
<name>A0A1E5H250_9ENTE</name>
<evidence type="ECO:0000313" key="1">
    <source>
        <dbReference type="EMBL" id="OEG18710.1"/>
    </source>
</evidence>